<evidence type="ECO:0000256" key="1">
    <source>
        <dbReference type="SAM" id="SignalP"/>
    </source>
</evidence>
<sequence length="74" mass="8890">MHSLLYVLALIISVKQRVLFKSKRIQTNERSYDLSMIDLCILQERCLVTARKQCRFWKLMRNNFATRWANVTEP</sequence>
<organism evidence="2">
    <name type="scientific">Rhipicephalus microplus</name>
    <name type="common">Cattle tick</name>
    <name type="synonym">Boophilus microplus</name>
    <dbReference type="NCBI Taxonomy" id="6941"/>
    <lineage>
        <taxon>Eukaryota</taxon>
        <taxon>Metazoa</taxon>
        <taxon>Ecdysozoa</taxon>
        <taxon>Arthropoda</taxon>
        <taxon>Chelicerata</taxon>
        <taxon>Arachnida</taxon>
        <taxon>Acari</taxon>
        <taxon>Parasitiformes</taxon>
        <taxon>Ixodida</taxon>
        <taxon>Ixodoidea</taxon>
        <taxon>Ixodidae</taxon>
        <taxon>Rhipicephalinae</taxon>
        <taxon>Rhipicephalus</taxon>
        <taxon>Boophilus</taxon>
    </lineage>
</organism>
<dbReference type="AlphaFoldDB" id="A0A6G5A127"/>
<protein>
    <recommendedName>
        <fullName evidence="3">Secreted protein</fullName>
    </recommendedName>
</protein>
<name>A0A6G5A127_RHIMP</name>
<keyword evidence="1" id="KW-0732">Signal</keyword>
<evidence type="ECO:0008006" key="3">
    <source>
        <dbReference type="Google" id="ProtNLM"/>
    </source>
</evidence>
<reference evidence="2" key="1">
    <citation type="submission" date="2020-03" db="EMBL/GenBank/DDBJ databases">
        <title>A transcriptome and proteome of the tick Rhipicephalus microplus shaped by the genetic composition of its hosts and developmental stage.</title>
        <authorList>
            <person name="Garcia G.R."/>
            <person name="Ribeiro J.M.C."/>
            <person name="Maruyama S.R."/>
            <person name="Gardinasse L.G."/>
            <person name="Nelson K."/>
            <person name="Ferreira B.R."/>
            <person name="Andrade T.G."/>
            <person name="Santos I.K.F.M."/>
        </authorList>
    </citation>
    <scope>NUCLEOTIDE SEQUENCE</scope>
    <source>
        <strain evidence="2">NSGR</strain>
        <tissue evidence="2">Salivary glands</tissue>
    </source>
</reference>
<proteinExistence type="predicted"/>
<feature type="chain" id="PRO_5026158254" description="Secreted protein" evidence="1">
    <location>
        <begin position="17"/>
        <end position="74"/>
    </location>
</feature>
<feature type="signal peptide" evidence="1">
    <location>
        <begin position="1"/>
        <end position="16"/>
    </location>
</feature>
<accession>A0A6G5A127</accession>
<evidence type="ECO:0000313" key="2">
    <source>
        <dbReference type="EMBL" id="NIE44674.1"/>
    </source>
</evidence>
<dbReference type="EMBL" id="GIKN01002401">
    <property type="protein sequence ID" value="NIE44674.1"/>
    <property type="molecule type" value="Transcribed_RNA"/>
</dbReference>